<dbReference type="EMBL" id="CAJNOW010014865">
    <property type="protein sequence ID" value="CAF1635806.1"/>
    <property type="molecule type" value="Genomic_DNA"/>
</dbReference>
<dbReference type="CDD" id="cd00041">
    <property type="entry name" value="CUB"/>
    <property type="match status" value="1"/>
</dbReference>
<evidence type="ECO:0000313" key="8">
    <source>
        <dbReference type="EMBL" id="CAF1635806.1"/>
    </source>
</evidence>
<feature type="region of interest" description="Disordered" evidence="3">
    <location>
        <begin position="493"/>
        <end position="519"/>
    </location>
</feature>
<dbReference type="PROSITE" id="PS01180">
    <property type="entry name" value="CUB"/>
    <property type="match status" value="1"/>
</dbReference>
<evidence type="ECO:0000256" key="2">
    <source>
        <dbReference type="PROSITE-ProRule" id="PRU00059"/>
    </source>
</evidence>
<organism evidence="7 11">
    <name type="scientific">Rotaria magnacalcarata</name>
    <dbReference type="NCBI Taxonomy" id="392030"/>
    <lineage>
        <taxon>Eukaryota</taxon>
        <taxon>Metazoa</taxon>
        <taxon>Spiralia</taxon>
        <taxon>Gnathifera</taxon>
        <taxon>Rotifera</taxon>
        <taxon>Eurotatoria</taxon>
        <taxon>Bdelloidea</taxon>
        <taxon>Philodinida</taxon>
        <taxon>Philodinidae</taxon>
        <taxon>Rotaria</taxon>
    </lineage>
</organism>
<feature type="region of interest" description="Disordered" evidence="3">
    <location>
        <begin position="611"/>
        <end position="640"/>
    </location>
</feature>
<comment type="caution">
    <text evidence="2">Lacks conserved residue(s) required for the propagation of feature annotation.</text>
</comment>
<feature type="compositionally biased region" description="Low complexity" evidence="3">
    <location>
        <begin position="447"/>
        <end position="467"/>
    </location>
</feature>
<dbReference type="Gene3D" id="2.60.120.290">
    <property type="entry name" value="Spermadhesin, CUB domain"/>
    <property type="match status" value="1"/>
</dbReference>
<keyword evidence="4" id="KW-1133">Transmembrane helix</keyword>
<dbReference type="Proteomes" id="UP000681720">
    <property type="component" value="Unassembled WGS sequence"/>
</dbReference>
<dbReference type="EMBL" id="CAJNOV010015517">
    <property type="protein sequence ID" value="CAF1575574.1"/>
    <property type="molecule type" value="Genomic_DNA"/>
</dbReference>
<name>A0A815YUE6_9BILA</name>
<evidence type="ECO:0000256" key="3">
    <source>
        <dbReference type="SAM" id="MobiDB-lite"/>
    </source>
</evidence>
<evidence type="ECO:0000259" key="6">
    <source>
        <dbReference type="PROSITE" id="PS01180"/>
    </source>
</evidence>
<feature type="compositionally biased region" description="Low complexity" evidence="3">
    <location>
        <begin position="618"/>
        <end position="629"/>
    </location>
</feature>
<evidence type="ECO:0000313" key="7">
    <source>
        <dbReference type="EMBL" id="CAF1575574.1"/>
    </source>
</evidence>
<sequence length="675" mass="73862">MVVWLRPQCILAIVTSLHFCSQLVSSKTYENFWCATEEGHRQASCPDDTALLTDVTIRKVYRRTQSCDPDFHSDYLIHCQEHIDGSSCEGNRTCSIEISSRNYIKCGDKRYPPTYFLVKFTCTQIYTMCADTDPIRNTLYGFIVSPAYPHPMADNVTCSINIEAGPSMYIELAPIQIHLQEASKCRSEYLEIFGYINPLTNNSVSEKRTSNKNAKNIWKSYYTWCGAEQSTNNPLPSARYLISSNSLYIALHTAVSRKPRYFKIRYKVVPSIVRLEYDSDGIAYDSISESQTYSSTTSASIQSITIAMPTVQNKYNKNINGTVPKRTFKKEILIGIIAGVVVLVLAILAGIGIFLFMKKRRLSTGTATVSKSTTSPPANTAGKKNAPGPASSNNAGLKRNAKPIDKTPLLEQPVNTQTTAATAAKRKLVPERTVHIADVNSSRFKSTAGATTTATHTGATGNDTNATNADTVASSSAPSALKQPLTVADSGIYGADLSDDVPPVTKPTSPTEPPKIYGSDLLDKSDLTPPVTVVVNPFSEHCANTTTAATATTIMTNTTSSDDIVPDDLSTETLEEEKKVLLNSFVNEKHLDETVKSAYSHLIDATMSENEGAIDGGSITSSTSPSRRTSNARQPLLSHETNHIETIPRKAATQFNPLHMILKKDANKYYTTEYI</sequence>
<feature type="region of interest" description="Disordered" evidence="3">
    <location>
        <begin position="445"/>
        <end position="467"/>
    </location>
</feature>
<feature type="region of interest" description="Disordered" evidence="3">
    <location>
        <begin position="366"/>
        <end position="427"/>
    </location>
</feature>
<evidence type="ECO:0000313" key="9">
    <source>
        <dbReference type="EMBL" id="CAF3950544.1"/>
    </source>
</evidence>
<dbReference type="Proteomes" id="UP000681967">
    <property type="component" value="Unassembled WGS sequence"/>
</dbReference>
<accession>A0A815YUE6</accession>
<dbReference type="SUPFAM" id="SSF49854">
    <property type="entry name" value="Spermadhesin, CUB domain"/>
    <property type="match status" value="1"/>
</dbReference>
<keyword evidence="4" id="KW-0812">Transmembrane</keyword>
<evidence type="ECO:0000313" key="10">
    <source>
        <dbReference type="EMBL" id="CAF3983478.1"/>
    </source>
</evidence>
<feature type="domain" description="CUB" evidence="6">
    <location>
        <begin position="129"/>
        <end position="269"/>
    </location>
</feature>
<dbReference type="Proteomes" id="UP000663834">
    <property type="component" value="Unassembled WGS sequence"/>
</dbReference>
<evidence type="ECO:0000256" key="4">
    <source>
        <dbReference type="SAM" id="Phobius"/>
    </source>
</evidence>
<gene>
    <name evidence="10" type="ORF">BYL167_LOCUS12742</name>
    <name evidence="7" type="ORF">CJN711_LOCUS32395</name>
    <name evidence="9" type="ORF">GIL414_LOCUS9071</name>
    <name evidence="8" type="ORF">KQP761_LOCUS27047</name>
</gene>
<dbReference type="AlphaFoldDB" id="A0A815YUE6"/>
<feature type="transmembrane region" description="Helical" evidence="4">
    <location>
        <begin position="332"/>
        <end position="356"/>
    </location>
</feature>
<protein>
    <recommendedName>
        <fullName evidence="6">CUB domain-containing protein</fullName>
    </recommendedName>
</protein>
<comment type="caution">
    <text evidence="7">The sequence shown here is derived from an EMBL/GenBank/DDBJ whole genome shotgun (WGS) entry which is preliminary data.</text>
</comment>
<dbReference type="InterPro" id="IPR000859">
    <property type="entry name" value="CUB_dom"/>
</dbReference>
<dbReference type="EMBL" id="CAJOBH010004260">
    <property type="protein sequence ID" value="CAF3983478.1"/>
    <property type="molecule type" value="Genomic_DNA"/>
</dbReference>
<dbReference type="InterPro" id="IPR035914">
    <property type="entry name" value="Sperma_CUB_dom_sf"/>
</dbReference>
<evidence type="ECO:0000313" key="11">
    <source>
        <dbReference type="Proteomes" id="UP000663855"/>
    </source>
</evidence>
<feature type="compositionally biased region" description="Polar residues" evidence="3">
    <location>
        <begin position="366"/>
        <end position="378"/>
    </location>
</feature>
<dbReference type="Pfam" id="PF00431">
    <property type="entry name" value="CUB"/>
    <property type="match status" value="1"/>
</dbReference>
<proteinExistence type="predicted"/>
<evidence type="ECO:0000256" key="5">
    <source>
        <dbReference type="SAM" id="SignalP"/>
    </source>
</evidence>
<dbReference type="OrthoDB" id="10037915at2759"/>
<evidence type="ECO:0000256" key="1">
    <source>
        <dbReference type="ARBA" id="ARBA00023157"/>
    </source>
</evidence>
<dbReference type="EMBL" id="CAJOBJ010003032">
    <property type="protein sequence ID" value="CAF3950544.1"/>
    <property type="molecule type" value="Genomic_DNA"/>
</dbReference>
<keyword evidence="4" id="KW-0472">Membrane</keyword>
<reference evidence="7" key="1">
    <citation type="submission" date="2021-02" db="EMBL/GenBank/DDBJ databases">
        <authorList>
            <person name="Nowell W R."/>
        </authorList>
    </citation>
    <scope>NUCLEOTIDE SEQUENCE</scope>
</reference>
<feature type="signal peptide" evidence="5">
    <location>
        <begin position="1"/>
        <end position="26"/>
    </location>
</feature>
<keyword evidence="1" id="KW-1015">Disulfide bond</keyword>
<dbReference type="Proteomes" id="UP000663855">
    <property type="component" value="Unassembled WGS sequence"/>
</dbReference>
<feature type="chain" id="PRO_5035608631" description="CUB domain-containing protein" evidence="5">
    <location>
        <begin position="27"/>
        <end position="675"/>
    </location>
</feature>
<keyword evidence="5" id="KW-0732">Signal</keyword>